<evidence type="ECO:0000313" key="3">
    <source>
        <dbReference type="Proteomes" id="UP001632038"/>
    </source>
</evidence>
<dbReference type="EMBL" id="JAVIJP010000048">
    <property type="protein sequence ID" value="KAL3625834.1"/>
    <property type="molecule type" value="Genomic_DNA"/>
</dbReference>
<comment type="caution">
    <text evidence="2">The sequence shown here is derived from an EMBL/GenBank/DDBJ whole genome shotgun (WGS) entry which is preliminary data.</text>
</comment>
<keyword evidence="3" id="KW-1185">Reference proteome</keyword>
<dbReference type="AlphaFoldDB" id="A0ABD3C8X4"/>
<protein>
    <submittedName>
        <fullName evidence="2">Uncharacterized protein</fullName>
    </submittedName>
</protein>
<sequence length="220" mass="24843">MVSPPQKKAGTTTGETSAVLGVSEPNVVAPSTGAEERENLPVDVKVEPDALPSLRSRNSWAALFQSLKDINDVQRNAVREMGFGLLLYLDAPKELPTKLCYWLLDNFDPVMCDVVLNNGIRLHVDDVDVKYVLGLPDGTTNIERRPKCTTHHLVEEFRGMFNGTTAITARKVITKMLSKVDGRLWFKRLFLIAMTSNLIECFPRCFATLFWINYETCWYN</sequence>
<name>A0ABD3C8X4_9LAMI</name>
<accession>A0ABD3C8X4</accession>
<evidence type="ECO:0000256" key="1">
    <source>
        <dbReference type="SAM" id="MobiDB-lite"/>
    </source>
</evidence>
<proteinExistence type="predicted"/>
<feature type="region of interest" description="Disordered" evidence="1">
    <location>
        <begin position="1"/>
        <end position="37"/>
    </location>
</feature>
<dbReference type="Proteomes" id="UP001632038">
    <property type="component" value="Unassembled WGS sequence"/>
</dbReference>
<evidence type="ECO:0000313" key="2">
    <source>
        <dbReference type="EMBL" id="KAL3625834.1"/>
    </source>
</evidence>
<reference evidence="3" key="1">
    <citation type="journal article" date="2024" name="IScience">
        <title>Strigolactones Initiate the Formation of Haustorium-like Structures in Castilleja.</title>
        <authorList>
            <person name="Buerger M."/>
            <person name="Peterson D."/>
            <person name="Chory J."/>
        </authorList>
    </citation>
    <scope>NUCLEOTIDE SEQUENCE [LARGE SCALE GENOMIC DNA]</scope>
</reference>
<gene>
    <name evidence="2" type="ORF">CASFOL_030363</name>
</gene>
<dbReference type="PANTHER" id="PTHR34835:SF90">
    <property type="entry name" value="AMINOTRANSFERASE-LIKE PLANT MOBILE DOMAIN-CONTAINING PROTEIN"/>
    <property type="match status" value="1"/>
</dbReference>
<dbReference type="PANTHER" id="PTHR34835">
    <property type="entry name" value="OS07G0283600 PROTEIN-RELATED"/>
    <property type="match status" value="1"/>
</dbReference>
<organism evidence="2 3">
    <name type="scientific">Castilleja foliolosa</name>
    <dbReference type="NCBI Taxonomy" id="1961234"/>
    <lineage>
        <taxon>Eukaryota</taxon>
        <taxon>Viridiplantae</taxon>
        <taxon>Streptophyta</taxon>
        <taxon>Embryophyta</taxon>
        <taxon>Tracheophyta</taxon>
        <taxon>Spermatophyta</taxon>
        <taxon>Magnoliopsida</taxon>
        <taxon>eudicotyledons</taxon>
        <taxon>Gunneridae</taxon>
        <taxon>Pentapetalae</taxon>
        <taxon>asterids</taxon>
        <taxon>lamiids</taxon>
        <taxon>Lamiales</taxon>
        <taxon>Orobanchaceae</taxon>
        <taxon>Pedicularideae</taxon>
        <taxon>Castillejinae</taxon>
        <taxon>Castilleja</taxon>
    </lineage>
</organism>